<gene>
    <name evidence="1" type="ORF">EVG20_g7222</name>
</gene>
<evidence type="ECO:0000313" key="1">
    <source>
        <dbReference type="EMBL" id="TFY60990.1"/>
    </source>
</evidence>
<keyword evidence="2" id="KW-1185">Reference proteome</keyword>
<sequence length="140" mass="14938">MSVRPDVFSAPNLPADAVARATTNARRDGAFAGLTAGLVGAIIASRMKLGQNKAIVAGIGELYFAARDHKHRQCNSRSAVRTHHAFCSHPPTATGILSGYNFTQGFLASNMSILRAEVAAQQVKNDANRNSESQEPSMQE</sequence>
<name>A0A4Y9YG58_9AGAM</name>
<reference evidence="1 2" key="1">
    <citation type="submission" date="2019-02" db="EMBL/GenBank/DDBJ databases">
        <title>Genome sequencing of the rare red list fungi Dentipellis fragilis.</title>
        <authorList>
            <person name="Buettner E."/>
            <person name="Kellner H."/>
        </authorList>
    </citation>
    <scope>NUCLEOTIDE SEQUENCE [LARGE SCALE GENOMIC DNA]</scope>
    <source>
        <strain evidence="1 2">DSM 105465</strain>
    </source>
</reference>
<proteinExistence type="predicted"/>
<dbReference type="AlphaFoldDB" id="A0A4Y9YG58"/>
<dbReference type="Proteomes" id="UP000298327">
    <property type="component" value="Unassembled WGS sequence"/>
</dbReference>
<comment type="caution">
    <text evidence="1">The sequence shown here is derived from an EMBL/GenBank/DDBJ whole genome shotgun (WGS) entry which is preliminary data.</text>
</comment>
<protein>
    <submittedName>
        <fullName evidence="1">Uncharacterized protein</fullName>
    </submittedName>
</protein>
<accession>A0A4Y9YG58</accession>
<dbReference type="OrthoDB" id="3352450at2759"/>
<dbReference type="EMBL" id="SEOQ01000533">
    <property type="protein sequence ID" value="TFY60990.1"/>
    <property type="molecule type" value="Genomic_DNA"/>
</dbReference>
<evidence type="ECO:0000313" key="2">
    <source>
        <dbReference type="Proteomes" id="UP000298327"/>
    </source>
</evidence>
<organism evidence="1 2">
    <name type="scientific">Dentipellis fragilis</name>
    <dbReference type="NCBI Taxonomy" id="205917"/>
    <lineage>
        <taxon>Eukaryota</taxon>
        <taxon>Fungi</taxon>
        <taxon>Dikarya</taxon>
        <taxon>Basidiomycota</taxon>
        <taxon>Agaricomycotina</taxon>
        <taxon>Agaricomycetes</taxon>
        <taxon>Russulales</taxon>
        <taxon>Hericiaceae</taxon>
        <taxon>Dentipellis</taxon>
    </lineage>
</organism>